<proteinExistence type="predicted"/>
<dbReference type="AlphaFoldDB" id="A0A383F155"/>
<evidence type="ECO:0000313" key="1">
    <source>
        <dbReference type="EMBL" id="SVE62165.1"/>
    </source>
</evidence>
<protein>
    <submittedName>
        <fullName evidence="1">Uncharacterized protein</fullName>
    </submittedName>
</protein>
<sequence>MLREAKSVCDHLIVGLQVDPSV</sequence>
<name>A0A383F155_9ZZZZ</name>
<gene>
    <name evidence="1" type="ORF">METZ01_LOCUS515019</name>
</gene>
<dbReference type="EMBL" id="UINC01230156">
    <property type="protein sequence ID" value="SVE62165.1"/>
    <property type="molecule type" value="Genomic_DNA"/>
</dbReference>
<reference evidence="1" key="1">
    <citation type="submission" date="2018-05" db="EMBL/GenBank/DDBJ databases">
        <authorList>
            <person name="Lanie J.A."/>
            <person name="Ng W.-L."/>
            <person name="Kazmierczak K.M."/>
            <person name="Andrzejewski T.M."/>
            <person name="Davidsen T.M."/>
            <person name="Wayne K.J."/>
            <person name="Tettelin H."/>
            <person name="Glass J.I."/>
            <person name="Rusch D."/>
            <person name="Podicherti R."/>
            <person name="Tsui H.-C.T."/>
            <person name="Winkler M.E."/>
        </authorList>
    </citation>
    <scope>NUCLEOTIDE SEQUENCE</scope>
</reference>
<accession>A0A383F155</accession>
<feature type="non-terminal residue" evidence="1">
    <location>
        <position position="22"/>
    </location>
</feature>
<organism evidence="1">
    <name type="scientific">marine metagenome</name>
    <dbReference type="NCBI Taxonomy" id="408172"/>
    <lineage>
        <taxon>unclassified sequences</taxon>
        <taxon>metagenomes</taxon>
        <taxon>ecological metagenomes</taxon>
    </lineage>
</organism>
<feature type="non-terminal residue" evidence="1">
    <location>
        <position position="1"/>
    </location>
</feature>